<accession>A0A836CL85</accession>
<dbReference type="EMBL" id="JAFCMP010000034">
    <property type="protein sequence ID" value="KAG5190452.1"/>
    <property type="molecule type" value="Genomic_DNA"/>
</dbReference>
<evidence type="ECO:0000313" key="2">
    <source>
        <dbReference type="Proteomes" id="UP000664859"/>
    </source>
</evidence>
<dbReference type="Proteomes" id="UP000664859">
    <property type="component" value="Unassembled WGS sequence"/>
</dbReference>
<gene>
    <name evidence="1" type="ORF">JKP88DRAFT_298684</name>
</gene>
<reference evidence="1" key="1">
    <citation type="submission" date="2021-02" db="EMBL/GenBank/DDBJ databases">
        <title>First Annotated Genome of the Yellow-green Alga Tribonema minus.</title>
        <authorList>
            <person name="Mahan K.M."/>
        </authorList>
    </citation>
    <scope>NUCLEOTIDE SEQUENCE</scope>
    <source>
        <strain evidence="1">UTEX B ZZ1240</strain>
    </source>
</reference>
<keyword evidence="2" id="KW-1185">Reference proteome</keyword>
<organism evidence="1 2">
    <name type="scientific">Tribonema minus</name>
    <dbReference type="NCBI Taxonomy" id="303371"/>
    <lineage>
        <taxon>Eukaryota</taxon>
        <taxon>Sar</taxon>
        <taxon>Stramenopiles</taxon>
        <taxon>Ochrophyta</taxon>
        <taxon>PX clade</taxon>
        <taxon>Xanthophyceae</taxon>
        <taxon>Tribonematales</taxon>
        <taxon>Tribonemataceae</taxon>
        <taxon>Tribonema</taxon>
    </lineage>
</organism>
<evidence type="ECO:0000313" key="1">
    <source>
        <dbReference type="EMBL" id="KAG5190452.1"/>
    </source>
</evidence>
<name>A0A836CL85_9STRA</name>
<proteinExistence type="predicted"/>
<protein>
    <submittedName>
        <fullName evidence="1">Uncharacterized protein</fullName>
    </submittedName>
</protein>
<sequence>MKNLFSLPRAIYNLHARAPKNRHEGLAVNLAKLATNSSTSRANIRNGQGNGCGAGCGCVCDISLSVTPQGVVSEAGYISKRLVLGGGPAPLRTARGHLLVTECTCSVVNGLSSLLTSQFKGRSLEYLRNAVLYVPRAPDAAVRSLARNLELAPHQTACLQVVESAVIAALDDRYAPPASDVALAVGVSSGVRRAGETAAPTEEEEVLCEVDFRDQYDYV</sequence>
<dbReference type="AlphaFoldDB" id="A0A836CL85"/>
<comment type="caution">
    <text evidence="1">The sequence shown here is derived from an EMBL/GenBank/DDBJ whole genome shotgun (WGS) entry which is preliminary data.</text>
</comment>